<dbReference type="PRINTS" id="PR00035">
    <property type="entry name" value="HTHGNTR"/>
</dbReference>
<reference evidence="5 6" key="1">
    <citation type="journal article" date="2019" name="Int. J. Syst. Evol. Microbiol.">
        <title>The Global Catalogue of Microorganisms (GCM) 10K type strain sequencing project: providing services to taxonomists for standard genome sequencing and annotation.</title>
        <authorList>
            <consortium name="The Broad Institute Genomics Platform"/>
            <consortium name="The Broad Institute Genome Sequencing Center for Infectious Disease"/>
            <person name="Wu L."/>
            <person name="Ma J."/>
        </authorList>
    </citation>
    <scope>NUCLEOTIDE SEQUENCE [LARGE SCALE GENOMIC DNA]</scope>
    <source>
        <strain evidence="5 6">JCM 14942</strain>
    </source>
</reference>
<sequence length="231" mass="25651">MRDLMRSAIIHKEIEAGVLPSETELMLSFSTSRQVIRDALHLLRAEGLVQRIPGNGTFVSASKVDHPVDHLHGPATSRRVSHRILDVTTDVAAPRVADRLGLAAGDRCAIVDYVAAIDDEPYYVCTAYVPVPLTAIVEQAPLVDEWYSVYERAGIQMGISDIHIEATLADEFAASHLGVETGAPILLFERLLRDQNGNPLEYAFNRVRGDRITLQIKQPRRRRRPEPEGKA</sequence>
<dbReference type="PANTHER" id="PTHR44846:SF1">
    <property type="entry name" value="MANNOSYL-D-GLYCERATE TRANSPORT_METABOLISM SYSTEM REPRESSOR MNGR-RELATED"/>
    <property type="match status" value="1"/>
</dbReference>
<dbReference type="Pfam" id="PF07702">
    <property type="entry name" value="UTRA"/>
    <property type="match status" value="1"/>
</dbReference>
<dbReference type="InterPro" id="IPR050679">
    <property type="entry name" value="Bact_HTH_transcr_reg"/>
</dbReference>
<dbReference type="InterPro" id="IPR000524">
    <property type="entry name" value="Tscrpt_reg_HTH_GntR"/>
</dbReference>
<gene>
    <name evidence="5" type="ORF">GCM10009788_09520</name>
</gene>
<proteinExistence type="predicted"/>
<dbReference type="SMART" id="SM00345">
    <property type="entry name" value="HTH_GNTR"/>
    <property type="match status" value="1"/>
</dbReference>
<dbReference type="Pfam" id="PF00392">
    <property type="entry name" value="GntR"/>
    <property type="match status" value="1"/>
</dbReference>
<dbReference type="PROSITE" id="PS50949">
    <property type="entry name" value="HTH_GNTR"/>
    <property type="match status" value="1"/>
</dbReference>
<name>A0ABN2A021_9ACTN</name>
<accession>A0ABN2A021</accession>
<evidence type="ECO:0000256" key="2">
    <source>
        <dbReference type="ARBA" id="ARBA00023125"/>
    </source>
</evidence>
<evidence type="ECO:0000256" key="3">
    <source>
        <dbReference type="ARBA" id="ARBA00023163"/>
    </source>
</evidence>
<dbReference type="SUPFAM" id="SSF64288">
    <property type="entry name" value="Chorismate lyase-like"/>
    <property type="match status" value="1"/>
</dbReference>
<dbReference type="SUPFAM" id="SSF46785">
    <property type="entry name" value="Winged helix' DNA-binding domain"/>
    <property type="match status" value="1"/>
</dbReference>
<comment type="caution">
    <text evidence="5">The sequence shown here is derived from an EMBL/GenBank/DDBJ whole genome shotgun (WGS) entry which is preliminary data.</text>
</comment>
<evidence type="ECO:0000259" key="4">
    <source>
        <dbReference type="PROSITE" id="PS50949"/>
    </source>
</evidence>
<dbReference type="EMBL" id="BAAAOR010000007">
    <property type="protein sequence ID" value="GAA1507603.1"/>
    <property type="molecule type" value="Genomic_DNA"/>
</dbReference>
<evidence type="ECO:0000313" key="5">
    <source>
        <dbReference type="EMBL" id="GAA1507603.1"/>
    </source>
</evidence>
<dbReference type="Proteomes" id="UP001500842">
    <property type="component" value="Unassembled WGS sequence"/>
</dbReference>
<dbReference type="InterPro" id="IPR028978">
    <property type="entry name" value="Chorismate_lyase_/UTRA_dom_sf"/>
</dbReference>
<keyword evidence="3" id="KW-0804">Transcription</keyword>
<feature type="domain" description="HTH gntR-type" evidence="4">
    <location>
        <begin position="1"/>
        <end position="62"/>
    </location>
</feature>
<dbReference type="PANTHER" id="PTHR44846">
    <property type="entry name" value="MANNOSYL-D-GLYCERATE TRANSPORT/METABOLISM SYSTEM REPRESSOR MNGR-RELATED"/>
    <property type="match status" value="1"/>
</dbReference>
<protein>
    <submittedName>
        <fullName evidence="5">GntR family transcriptional regulator</fullName>
    </submittedName>
</protein>
<dbReference type="Gene3D" id="1.10.10.10">
    <property type="entry name" value="Winged helix-like DNA-binding domain superfamily/Winged helix DNA-binding domain"/>
    <property type="match status" value="1"/>
</dbReference>
<dbReference type="InterPro" id="IPR036388">
    <property type="entry name" value="WH-like_DNA-bd_sf"/>
</dbReference>
<dbReference type="SMART" id="SM00866">
    <property type="entry name" value="UTRA"/>
    <property type="match status" value="1"/>
</dbReference>
<evidence type="ECO:0000256" key="1">
    <source>
        <dbReference type="ARBA" id="ARBA00023015"/>
    </source>
</evidence>
<keyword evidence="2" id="KW-0238">DNA-binding</keyword>
<dbReference type="InterPro" id="IPR011663">
    <property type="entry name" value="UTRA"/>
</dbReference>
<evidence type="ECO:0000313" key="6">
    <source>
        <dbReference type="Proteomes" id="UP001500842"/>
    </source>
</evidence>
<dbReference type="InterPro" id="IPR036390">
    <property type="entry name" value="WH_DNA-bd_sf"/>
</dbReference>
<dbReference type="CDD" id="cd07377">
    <property type="entry name" value="WHTH_GntR"/>
    <property type="match status" value="1"/>
</dbReference>
<dbReference type="Gene3D" id="3.40.1410.10">
    <property type="entry name" value="Chorismate lyase-like"/>
    <property type="match status" value="1"/>
</dbReference>
<keyword evidence="6" id="KW-1185">Reference proteome</keyword>
<organism evidence="5 6">
    <name type="scientific">Nocardioides humi</name>
    <dbReference type="NCBI Taxonomy" id="449461"/>
    <lineage>
        <taxon>Bacteria</taxon>
        <taxon>Bacillati</taxon>
        <taxon>Actinomycetota</taxon>
        <taxon>Actinomycetes</taxon>
        <taxon>Propionibacteriales</taxon>
        <taxon>Nocardioidaceae</taxon>
        <taxon>Nocardioides</taxon>
    </lineage>
</organism>
<keyword evidence="1" id="KW-0805">Transcription regulation</keyword>